<evidence type="ECO:0000256" key="13">
    <source>
        <dbReference type="ARBA" id="ARBA00023136"/>
    </source>
</evidence>
<keyword evidence="8 16" id="KW-0808">Transferase</keyword>
<dbReference type="PROSITE" id="PS01315">
    <property type="entry name" value="CDS"/>
    <property type="match status" value="1"/>
</dbReference>
<feature type="transmembrane region" description="Helical" evidence="17">
    <location>
        <begin position="202"/>
        <end position="221"/>
    </location>
</feature>
<comment type="pathway">
    <text evidence="3 16">Phospholipid metabolism; CDP-diacylglycerol biosynthesis; CDP-diacylglycerol from sn-glycerol 3-phosphate: step 3/3.</text>
</comment>
<keyword evidence="7" id="KW-0444">Lipid biosynthesis</keyword>
<dbReference type="Pfam" id="PF01148">
    <property type="entry name" value="CTP_transf_1"/>
    <property type="match status" value="1"/>
</dbReference>
<evidence type="ECO:0000256" key="10">
    <source>
        <dbReference type="ARBA" id="ARBA00022695"/>
    </source>
</evidence>
<keyword evidence="15" id="KW-1208">Phospholipid metabolism</keyword>
<evidence type="ECO:0000256" key="9">
    <source>
        <dbReference type="ARBA" id="ARBA00022692"/>
    </source>
</evidence>
<comment type="subcellular location">
    <subcellularLocation>
        <location evidence="2">Membrane</location>
        <topology evidence="2">Multi-pass membrane protein</topology>
    </subcellularLocation>
</comment>
<dbReference type="GO" id="GO:0016024">
    <property type="term" value="P:CDP-diacylglycerol biosynthetic process"/>
    <property type="evidence" value="ECO:0007669"/>
    <property type="project" value="UniProtKB-UniPathway"/>
</dbReference>
<evidence type="ECO:0000256" key="8">
    <source>
        <dbReference type="ARBA" id="ARBA00022679"/>
    </source>
</evidence>
<evidence type="ECO:0000256" key="6">
    <source>
        <dbReference type="ARBA" id="ARBA00012487"/>
    </source>
</evidence>
<dbReference type="GO" id="GO:0004605">
    <property type="term" value="F:phosphatidate cytidylyltransferase activity"/>
    <property type="evidence" value="ECO:0007669"/>
    <property type="project" value="UniProtKB-EC"/>
</dbReference>
<dbReference type="EMBL" id="HBHJ01019186">
    <property type="protein sequence ID" value="CAD9694018.1"/>
    <property type="molecule type" value="Transcribed_RNA"/>
</dbReference>
<dbReference type="UniPathway" id="UPA00557">
    <property type="reaction ID" value="UER00614"/>
</dbReference>
<feature type="transmembrane region" description="Helical" evidence="17">
    <location>
        <begin position="131"/>
        <end position="151"/>
    </location>
</feature>
<evidence type="ECO:0000256" key="12">
    <source>
        <dbReference type="ARBA" id="ARBA00023098"/>
    </source>
</evidence>
<dbReference type="EC" id="2.7.7.41" evidence="6 16"/>
<feature type="transmembrane region" description="Helical" evidence="17">
    <location>
        <begin position="157"/>
        <end position="181"/>
    </location>
</feature>
<evidence type="ECO:0000256" key="1">
    <source>
        <dbReference type="ARBA" id="ARBA00001698"/>
    </source>
</evidence>
<keyword evidence="14" id="KW-0594">Phospholipid biosynthesis</keyword>
<keyword evidence="12" id="KW-0443">Lipid metabolism</keyword>
<evidence type="ECO:0000256" key="5">
    <source>
        <dbReference type="ARBA" id="ARBA00010185"/>
    </source>
</evidence>
<evidence type="ECO:0000256" key="16">
    <source>
        <dbReference type="RuleBase" id="RU003938"/>
    </source>
</evidence>
<name>A0A7S2SBV9_9STRA</name>
<keyword evidence="13 17" id="KW-0472">Membrane</keyword>
<proteinExistence type="inferred from homology"/>
<comment type="pathway">
    <text evidence="4">Lipid metabolism.</text>
</comment>
<evidence type="ECO:0000256" key="2">
    <source>
        <dbReference type="ARBA" id="ARBA00004141"/>
    </source>
</evidence>
<protein>
    <recommendedName>
        <fullName evidence="6 16">Phosphatidate cytidylyltransferase</fullName>
        <ecNumber evidence="6 16">2.7.7.41</ecNumber>
    </recommendedName>
</protein>
<evidence type="ECO:0000256" key="14">
    <source>
        <dbReference type="ARBA" id="ARBA00023209"/>
    </source>
</evidence>
<accession>A0A7S2SBV9</accession>
<dbReference type="PANTHER" id="PTHR13773:SF8">
    <property type="entry name" value="PHOSPHATIDATE CYTIDYLYLTRANSFERASE, PHOTORECEPTOR-SPECIFIC"/>
    <property type="match status" value="1"/>
</dbReference>
<dbReference type="InterPro" id="IPR000374">
    <property type="entry name" value="PC_trans"/>
</dbReference>
<gene>
    <name evidence="18" type="ORF">RMAR1173_LOCUS12669</name>
</gene>
<evidence type="ECO:0000313" key="18">
    <source>
        <dbReference type="EMBL" id="CAD9694018.1"/>
    </source>
</evidence>
<dbReference type="AlphaFoldDB" id="A0A7S2SBV9"/>
<evidence type="ECO:0000256" key="15">
    <source>
        <dbReference type="ARBA" id="ARBA00023264"/>
    </source>
</evidence>
<evidence type="ECO:0000256" key="4">
    <source>
        <dbReference type="ARBA" id="ARBA00005189"/>
    </source>
</evidence>
<dbReference type="PANTHER" id="PTHR13773">
    <property type="entry name" value="PHOSPHATIDATE CYTIDYLYLTRANSFERASE"/>
    <property type="match status" value="1"/>
</dbReference>
<comment type="similarity">
    <text evidence="5 16">Belongs to the CDS family.</text>
</comment>
<evidence type="ECO:0000256" key="3">
    <source>
        <dbReference type="ARBA" id="ARBA00005119"/>
    </source>
</evidence>
<keyword evidence="11 17" id="KW-1133">Transmembrane helix</keyword>
<keyword evidence="9 16" id="KW-0812">Transmembrane</keyword>
<evidence type="ECO:0000256" key="7">
    <source>
        <dbReference type="ARBA" id="ARBA00022516"/>
    </source>
</evidence>
<feature type="transmembrane region" description="Helical" evidence="17">
    <location>
        <begin position="253"/>
        <end position="276"/>
    </location>
</feature>
<reference evidence="18" key="1">
    <citation type="submission" date="2021-01" db="EMBL/GenBank/DDBJ databases">
        <authorList>
            <person name="Corre E."/>
            <person name="Pelletier E."/>
            <person name="Niang G."/>
            <person name="Scheremetjew M."/>
            <person name="Finn R."/>
            <person name="Kale V."/>
            <person name="Holt S."/>
            <person name="Cochrane G."/>
            <person name="Meng A."/>
            <person name="Brown T."/>
            <person name="Cohen L."/>
        </authorList>
    </citation>
    <scope>NUCLEOTIDE SEQUENCE</scope>
    <source>
        <strain evidence="18">CCMP1243</strain>
    </source>
</reference>
<keyword evidence="10 16" id="KW-0548">Nucleotidyltransferase</keyword>
<dbReference type="GO" id="GO:0005789">
    <property type="term" value="C:endoplasmic reticulum membrane"/>
    <property type="evidence" value="ECO:0007669"/>
    <property type="project" value="TreeGrafter"/>
</dbReference>
<evidence type="ECO:0000256" key="17">
    <source>
        <dbReference type="SAM" id="Phobius"/>
    </source>
</evidence>
<evidence type="ECO:0000256" key="11">
    <source>
        <dbReference type="ARBA" id="ARBA00022989"/>
    </source>
</evidence>
<sequence>MAGVLIGVVLAGHEAVASMLVTLTVLLFRECVDVGYSEGNADRELPWYRSLQWAWFCFAMWCAYGLKMIKAPLELFDRFEPWIKNVTGPTLAFLFQARHYHYEVSIVLYSGAFCATVLSLRKGYYALQLRILSFTVLALSLFVFQMKVAIFNVFVGLFWFLFPLVLVAVNDSAAYLFGFCFGKRFIRKPLLELSPNKTWEGFLGAAATTLAAGWLLPPLLATPFLACSYMDVKTVGLEACPVPDFFTNGNIRWHGLLLAFYASFIAPFGGFFASAIKRAYGLKDFSSLIPGHGGFMDRFDCQFMMALFTWVHIVTFIHPSSPLSEAQALVESMSLEDQRELLSTLASSLGVRCQGTTW</sequence>
<dbReference type="InterPro" id="IPR016720">
    <property type="entry name" value="PC_Trfase_euk"/>
</dbReference>
<organism evidence="18">
    <name type="scientific">Rhizochromulina marina</name>
    <dbReference type="NCBI Taxonomy" id="1034831"/>
    <lineage>
        <taxon>Eukaryota</taxon>
        <taxon>Sar</taxon>
        <taxon>Stramenopiles</taxon>
        <taxon>Ochrophyta</taxon>
        <taxon>Dictyochophyceae</taxon>
        <taxon>Rhizochromulinales</taxon>
        <taxon>Rhizochromulina</taxon>
    </lineage>
</organism>
<comment type="catalytic activity">
    <reaction evidence="1 16">
        <text>a 1,2-diacyl-sn-glycero-3-phosphate + CTP + H(+) = a CDP-1,2-diacyl-sn-glycerol + diphosphate</text>
        <dbReference type="Rhea" id="RHEA:16229"/>
        <dbReference type="ChEBI" id="CHEBI:15378"/>
        <dbReference type="ChEBI" id="CHEBI:33019"/>
        <dbReference type="ChEBI" id="CHEBI:37563"/>
        <dbReference type="ChEBI" id="CHEBI:58332"/>
        <dbReference type="ChEBI" id="CHEBI:58608"/>
        <dbReference type="EC" id="2.7.7.41"/>
    </reaction>
</comment>